<feature type="chain" id="PRO_5043889555" description="Ig-like domain-containing protein" evidence="3">
    <location>
        <begin position="17"/>
        <end position="117"/>
    </location>
</feature>
<dbReference type="Pfam" id="PF07686">
    <property type="entry name" value="V-set"/>
    <property type="match status" value="1"/>
</dbReference>
<dbReference type="InterPro" id="IPR036179">
    <property type="entry name" value="Ig-like_dom_sf"/>
</dbReference>
<evidence type="ECO:0000256" key="1">
    <source>
        <dbReference type="ARBA" id="ARBA00022729"/>
    </source>
</evidence>
<name>A0AAW1FG85_ZOAVI</name>
<accession>A0AAW1FG85</accession>
<keyword evidence="2" id="KW-0391">Immunity</keyword>
<sequence>MIWFLFFCCVAGGCLGLDVRQSESDLITKPGDKVQISCSHDKTDYYLMLWYQRSPGNTAMTLIGYLYHKAVTMEKPYKEDFNLSGDLSGTTAKNGSLIVTLKQDHSAVYYCAASEAR</sequence>
<protein>
    <recommendedName>
        <fullName evidence="4">Ig-like domain-containing protein</fullName>
    </recommendedName>
</protein>
<dbReference type="GO" id="GO:0005886">
    <property type="term" value="C:plasma membrane"/>
    <property type="evidence" value="ECO:0007669"/>
    <property type="project" value="TreeGrafter"/>
</dbReference>
<dbReference type="EMBL" id="JBCEZU010000067">
    <property type="protein sequence ID" value="KAK9533972.1"/>
    <property type="molecule type" value="Genomic_DNA"/>
</dbReference>
<organism evidence="5 6">
    <name type="scientific">Zoarces viviparus</name>
    <name type="common">Viviparous eelpout</name>
    <name type="synonym">Blennius viviparus</name>
    <dbReference type="NCBI Taxonomy" id="48416"/>
    <lineage>
        <taxon>Eukaryota</taxon>
        <taxon>Metazoa</taxon>
        <taxon>Chordata</taxon>
        <taxon>Craniata</taxon>
        <taxon>Vertebrata</taxon>
        <taxon>Euteleostomi</taxon>
        <taxon>Actinopterygii</taxon>
        <taxon>Neopterygii</taxon>
        <taxon>Teleostei</taxon>
        <taxon>Neoteleostei</taxon>
        <taxon>Acanthomorphata</taxon>
        <taxon>Eupercaria</taxon>
        <taxon>Perciformes</taxon>
        <taxon>Cottioidei</taxon>
        <taxon>Zoarcales</taxon>
        <taxon>Zoarcidae</taxon>
        <taxon>Zoarcinae</taxon>
        <taxon>Zoarces</taxon>
    </lineage>
</organism>
<dbReference type="Proteomes" id="UP001488805">
    <property type="component" value="Unassembled WGS sequence"/>
</dbReference>
<dbReference type="InterPro" id="IPR013106">
    <property type="entry name" value="Ig_V-set"/>
</dbReference>
<evidence type="ECO:0000313" key="6">
    <source>
        <dbReference type="Proteomes" id="UP001488805"/>
    </source>
</evidence>
<dbReference type="InterPro" id="IPR007110">
    <property type="entry name" value="Ig-like_dom"/>
</dbReference>
<reference evidence="5 6" key="1">
    <citation type="journal article" date="2024" name="Genome Biol. Evol.">
        <title>Chromosome-level genome assembly of the viviparous eelpout Zoarces viviparus.</title>
        <authorList>
            <person name="Fuhrmann N."/>
            <person name="Brasseur M.V."/>
            <person name="Bakowski C.E."/>
            <person name="Podsiadlowski L."/>
            <person name="Prost S."/>
            <person name="Krehenwinkel H."/>
            <person name="Mayer C."/>
        </authorList>
    </citation>
    <scope>NUCLEOTIDE SEQUENCE [LARGE SCALE GENOMIC DNA]</scope>
    <source>
        <strain evidence="5">NO-MEL_2022_Ind0_liver</strain>
    </source>
</reference>
<dbReference type="InterPro" id="IPR013783">
    <property type="entry name" value="Ig-like_fold"/>
</dbReference>
<dbReference type="PANTHER" id="PTHR23268">
    <property type="entry name" value="T-CELL RECEPTOR BETA CHAIN"/>
    <property type="match status" value="1"/>
</dbReference>
<dbReference type="GO" id="GO:0007166">
    <property type="term" value="P:cell surface receptor signaling pathway"/>
    <property type="evidence" value="ECO:0007669"/>
    <property type="project" value="TreeGrafter"/>
</dbReference>
<evidence type="ECO:0000256" key="3">
    <source>
        <dbReference type="SAM" id="SignalP"/>
    </source>
</evidence>
<dbReference type="GO" id="GO:0002376">
    <property type="term" value="P:immune system process"/>
    <property type="evidence" value="ECO:0007669"/>
    <property type="project" value="UniProtKB-KW"/>
</dbReference>
<feature type="signal peptide" evidence="3">
    <location>
        <begin position="1"/>
        <end position="16"/>
    </location>
</feature>
<dbReference type="PANTHER" id="PTHR23268:SF102">
    <property type="entry name" value="IMMUNOGLOBULIN V-SET DOMAIN-CONTAINING PROTEIN"/>
    <property type="match status" value="1"/>
</dbReference>
<dbReference type="PROSITE" id="PS50835">
    <property type="entry name" value="IG_LIKE"/>
    <property type="match status" value="1"/>
</dbReference>
<comment type="caution">
    <text evidence="5">The sequence shown here is derived from an EMBL/GenBank/DDBJ whole genome shotgun (WGS) entry which is preliminary data.</text>
</comment>
<feature type="domain" description="Ig-like" evidence="4">
    <location>
        <begin position="17"/>
        <end position="117"/>
    </location>
</feature>
<evidence type="ECO:0000259" key="4">
    <source>
        <dbReference type="PROSITE" id="PS50835"/>
    </source>
</evidence>
<keyword evidence="6" id="KW-1185">Reference proteome</keyword>
<dbReference type="InterPro" id="IPR050413">
    <property type="entry name" value="TCR_beta_variable"/>
</dbReference>
<keyword evidence="1 3" id="KW-0732">Signal</keyword>
<dbReference type="AlphaFoldDB" id="A0AAW1FG85"/>
<gene>
    <name evidence="5" type="ORF">VZT92_009050</name>
</gene>
<dbReference type="SUPFAM" id="SSF48726">
    <property type="entry name" value="Immunoglobulin"/>
    <property type="match status" value="1"/>
</dbReference>
<evidence type="ECO:0000313" key="5">
    <source>
        <dbReference type="EMBL" id="KAK9533972.1"/>
    </source>
</evidence>
<dbReference type="Gene3D" id="2.60.40.10">
    <property type="entry name" value="Immunoglobulins"/>
    <property type="match status" value="1"/>
</dbReference>
<evidence type="ECO:0000256" key="2">
    <source>
        <dbReference type="ARBA" id="ARBA00022859"/>
    </source>
</evidence>
<proteinExistence type="predicted"/>